<proteinExistence type="predicted"/>
<dbReference type="OrthoDB" id="1749346at2759"/>
<comment type="caution">
    <text evidence="2">The sequence shown here is derived from an EMBL/GenBank/DDBJ whole genome shotgun (WGS) entry which is preliminary data.</text>
</comment>
<gene>
    <name evidence="2" type="ORF">CXB51_022619</name>
</gene>
<dbReference type="InterPro" id="IPR013103">
    <property type="entry name" value="RVT_2"/>
</dbReference>
<sequence length="220" mass="24674">MNEELQALKKAHTWDLVNLSPDKTSIGCKWVYKNKTHSDGTISVTKGYNQEYGINYEDTVAPMARLTSMCSLLAIFVVRKWKLLQKNAFLNGDLQVEVHMHPLLGISHPTHKVCQLRQPSTQSLLLSRLVLKFFAFLKLDGTPLKDPTSYRQLAGSLVYLTVTSPDITYAVHLVSQFMTAPHTAHFAVVLILCSVKGRLFHGLHFLAWSSLTLTGYSDAD</sequence>
<evidence type="ECO:0000259" key="1">
    <source>
        <dbReference type="Pfam" id="PF07727"/>
    </source>
</evidence>
<dbReference type="Proteomes" id="UP000701853">
    <property type="component" value="Chromosome 9"/>
</dbReference>
<evidence type="ECO:0000313" key="2">
    <source>
        <dbReference type="EMBL" id="KAG8483780.1"/>
    </source>
</evidence>
<accession>A0A8J5YPE2</accession>
<reference evidence="2 3" key="1">
    <citation type="journal article" date="2021" name="bioRxiv">
        <title>The Gossypium anomalum genome as a resource for cotton improvement and evolutionary analysis of hybrid incompatibility.</title>
        <authorList>
            <person name="Grover C.E."/>
            <person name="Yuan D."/>
            <person name="Arick M.A."/>
            <person name="Miller E.R."/>
            <person name="Hu G."/>
            <person name="Peterson D.G."/>
            <person name="Wendel J.F."/>
            <person name="Udall J.A."/>
        </authorList>
    </citation>
    <scope>NUCLEOTIDE SEQUENCE [LARGE SCALE GENOMIC DNA]</scope>
    <source>
        <strain evidence="2">JFW-Udall</strain>
        <tissue evidence="2">Leaf</tissue>
    </source>
</reference>
<evidence type="ECO:0000313" key="3">
    <source>
        <dbReference type="Proteomes" id="UP000701853"/>
    </source>
</evidence>
<dbReference type="PANTHER" id="PTHR11439">
    <property type="entry name" value="GAG-POL-RELATED RETROTRANSPOSON"/>
    <property type="match status" value="1"/>
</dbReference>
<dbReference type="PANTHER" id="PTHR11439:SF461">
    <property type="entry name" value="OS10G0432200 PROTEIN"/>
    <property type="match status" value="1"/>
</dbReference>
<organism evidence="2 3">
    <name type="scientific">Gossypium anomalum</name>
    <dbReference type="NCBI Taxonomy" id="47600"/>
    <lineage>
        <taxon>Eukaryota</taxon>
        <taxon>Viridiplantae</taxon>
        <taxon>Streptophyta</taxon>
        <taxon>Embryophyta</taxon>
        <taxon>Tracheophyta</taxon>
        <taxon>Spermatophyta</taxon>
        <taxon>Magnoliopsida</taxon>
        <taxon>eudicotyledons</taxon>
        <taxon>Gunneridae</taxon>
        <taxon>Pentapetalae</taxon>
        <taxon>rosids</taxon>
        <taxon>malvids</taxon>
        <taxon>Malvales</taxon>
        <taxon>Malvaceae</taxon>
        <taxon>Malvoideae</taxon>
        <taxon>Gossypium</taxon>
    </lineage>
</organism>
<keyword evidence="3" id="KW-1185">Reference proteome</keyword>
<dbReference type="EMBL" id="JAHUZN010000009">
    <property type="protein sequence ID" value="KAG8483780.1"/>
    <property type="molecule type" value="Genomic_DNA"/>
</dbReference>
<name>A0A8J5YPE2_9ROSI</name>
<protein>
    <recommendedName>
        <fullName evidence="1">Reverse transcriptase Ty1/copia-type domain-containing protein</fullName>
    </recommendedName>
</protein>
<dbReference type="AlphaFoldDB" id="A0A8J5YPE2"/>
<feature type="domain" description="Reverse transcriptase Ty1/copia-type" evidence="1">
    <location>
        <begin position="12"/>
        <end position="117"/>
    </location>
</feature>
<dbReference type="Pfam" id="PF07727">
    <property type="entry name" value="RVT_2"/>
    <property type="match status" value="1"/>
</dbReference>